<dbReference type="EC" id="1.11.1.24" evidence="2"/>
<dbReference type="PROSITE" id="PS51352">
    <property type="entry name" value="THIOREDOXIN_2"/>
    <property type="match status" value="1"/>
</dbReference>
<gene>
    <name evidence="14" type="ORF">EUB48_09660</name>
</gene>
<dbReference type="RefSeq" id="WP_142818670.1">
    <property type="nucleotide sequence ID" value="NZ_CP035503.1"/>
</dbReference>
<evidence type="ECO:0000256" key="6">
    <source>
        <dbReference type="ARBA" id="ARBA00023157"/>
    </source>
</evidence>
<dbReference type="AlphaFoldDB" id="A0A515DAQ6"/>
<dbReference type="Proteomes" id="UP000316798">
    <property type="component" value="Chromosome"/>
</dbReference>
<reference evidence="14 15" key="1">
    <citation type="submission" date="2019-01" db="EMBL/GenBank/DDBJ databases">
        <title>Genomic insights into a novel species Rhodoferax sp.</title>
        <authorList>
            <person name="Jin L."/>
        </authorList>
    </citation>
    <scope>NUCLEOTIDE SEQUENCE [LARGE SCALE GENOMIC DNA]</scope>
    <source>
        <strain evidence="14 15">CHu59-6-5</strain>
    </source>
</reference>
<keyword evidence="7" id="KW-0676">Redox-active center</keyword>
<evidence type="ECO:0000256" key="10">
    <source>
        <dbReference type="ARBA" id="ARBA00042639"/>
    </source>
</evidence>
<keyword evidence="15" id="KW-1185">Reference proteome</keyword>
<evidence type="ECO:0000256" key="5">
    <source>
        <dbReference type="ARBA" id="ARBA00023002"/>
    </source>
</evidence>
<dbReference type="CDD" id="cd03017">
    <property type="entry name" value="PRX_BCP"/>
    <property type="match status" value="1"/>
</dbReference>
<evidence type="ECO:0000256" key="9">
    <source>
        <dbReference type="ARBA" id="ARBA00038489"/>
    </source>
</evidence>
<keyword evidence="4" id="KW-0049">Antioxidant</keyword>
<dbReference type="GO" id="GO:0008379">
    <property type="term" value="F:thioredoxin peroxidase activity"/>
    <property type="evidence" value="ECO:0007669"/>
    <property type="project" value="TreeGrafter"/>
</dbReference>
<keyword evidence="5" id="KW-0560">Oxidoreductase</keyword>
<comment type="function">
    <text evidence="1">Thiol-specific peroxidase that catalyzes the reduction of hydrogen peroxide and organic hydroperoxides to water and alcohols, respectively. Plays a role in cell protection against oxidative stress by detoxifying peroxides and as sensor of hydrogen peroxide-mediated signaling events.</text>
</comment>
<accession>A0A515DAQ6</accession>
<dbReference type="KEGG" id="rhf:EUB48_09660"/>
<feature type="domain" description="Thioredoxin" evidence="13">
    <location>
        <begin position="26"/>
        <end position="179"/>
    </location>
</feature>
<evidence type="ECO:0000313" key="15">
    <source>
        <dbReference type="Proteomes" id="UP000316798"/>
    </source>
</evidence>
<evidence type="ECO:0000256" key="3">
    <source>
        <dbReference type="ARBA" id="ARBA00022559"/>
    </source>
</evidence>
<comment type="similarity">
    <text evidence="9">Belongs to the peroxiredoxin family. BCP/PrxQ subfamily.</text>
</comment>
<evidence type="ECO:0000259" key="13">
    <source>
        <dbReference type="PROSITE" id="PS51352"/>
    </source>
</evidence>
<feature type="signal peptide" evidence="12">
    <location>
        <begin position="1"/>
        <end position="24"/>
    </location>
</feature>
<keyword evidence="12" id="KW-0732">Signal</keyword>
<comment type="catalytic activity">
    <reaction evidence="11">
        <text>a hydroperoxide + [thioredoxin]-dithiol = an alcohol + [thioredoxin]-disulfide + H2O</text>
        <dbReference type="Rhea" id="RHEA:62620"/>
        <dbReference type="Rhea" id="RHEA-COMP:10698"/>
        <dbReference type="Rhea" id="RHEA-COMP:10700"/>
        <dbReference type="ChEBI" id="CHEBI:15377"/>
        <dbReference type="ChEBI" id="CHEBI:29950"/>
        <dbReference type="ChEBI" id="CHEBI:30879"/>
        <dbReference type="ChEBI" id="CHEBI:35924"/>
        <dbReference type="ChEBI" id="CHEBI:50058"/>
        <dbReference type="EC" id="1.11.1.24"/>
    </reaction>
</comment>
<dbReference type="GO" id="GO:0005737">
    <property type="term" value="C:cytoplasm"/>
    <property type="evidence" value="ECO:0007669"/>
    <property type="project" value="TreeGrafter"/>
</dbReference>
<keyword evidence="3" id="KW-0575">Peroxidase</keyword>
<evidence type="ECO:0000256" key="4">
    <source>
        <dbReference type="ARBA" id="ARBA00022862"/>
    </source>
</evidence>
<organism evidence="14 15">
    <name type="scientific">Rhodoferax sediminis</name>
    <dbReference type="NCBI Taxonomy" id="2509614"/>
    <lineage>
        <taxon>Bacteria</taxon>
        <taxon>Pseudomonadati</taxon>
        <taxon>Pseudomonadota</taxon>
        <taxon>Betaproteobacteria</taxon>
        <taxon>Burkholderiales</taxon>
        <taxon>Comamonadaceae</taxon>
        <taxon>Rhodoferax</taxon>
    </lineage>
</organism>
<evidence type="ECO:0000256" key="2">
    <source>
        <dbReference type="ARBA" id="ARBA00013017"/>
    </source>
</evidence>
<evidence type="ECO:0000313" key="14">
    <source>
        <dbReference type="EMBL" id="QDL37503.1"/>
    </source>
</evidence>
<dbReference type="GO" id="GO:0034599">
    <property type="term" value="P:cellular response to oxidative stress"/>
    <property type="evidence" value="ECO:0007669"/>
    <property type="project" value="TreeGrafter"/>
</dbReference>
<evidence type="ECO:0000256" key="8">
    <source>
        <dbReference type="ARBA" id="ARBA00032824"/>
    </source>
</evidence>
<dbReference type="PANTHER" id="PTHR42801">
    <property type="entry name" value="THIOREDOXIN-DEPENDENT PEROXIDE REDUCTASE"/>
    <property type="match status" value="1"/>
</dbReference>
<keyword evidence="6" id="KW-1015">Disulfide bond</keyword>
<evidence type="ECO:0000256" key="1">
    <source>
        <dbReference type="ARBA" id="ARBA00003330"/>
    </source>
</evidence>
<dbReference type="Gene3D" id="3.40.30.10">
    <property type="entry name" value="Glutaredoxin"/>
    <property type="match status" value="1"/>
</dbReference>
<evidence type="ECO:0000256" key="12">
    <source>
        <dbReference type="SAM" id="SignalP"/>
    </source>
</evidence>
<dbReference type="InterPro" id="IPR000866">
    <property type="entry name" value="AhpC/TSA"/>
</dbReference>
<feature type="chain" id="PRO_5021910947" description="thioredoxin-dependent peroxiredoxin" evidence="12">
    <location>
        <begin position="25"/>
        <end position="183"/>
    </location>
</feature>
<dbReference type="PANTHER" id="PTHR42801:SF4">
    <property type="entry name" value="AHPC_TSA FAMILY PROTEIN"/>
    <property type="match status" value="1"/>
</dbReference>
<dbReference type="InterPro" id="IPR050924">
    <property type="entry name" value="Peroxiredoxin_BCP/PrxQ"/>
</dbReference>
<dbReference type="InterPro" id="IPR013766">
    <property type="entry name" value="Thioredoxin_domain"/>
</dbReference>
<name>A0A515DAQ6_9BURK</name>
<dbReference type="Pfam" id="PF00578">
    <property type="entry name" value="AhpC-TSA"/>
    <property type="match status" value="1"/>
</dbReference>
<dbReference type="EMBL" id="CP035503">
    <property type="protein sequence ID" value="QDL37503.1"/>
    <property type="molecule type" value="Genomic_DNA"/>
</dbReference>
<sequence>MQRLKYQWVAAALMMLGLCSSAVAALDIGDAAPKFTTQAAFDGKVFNYSLADALAKGPVVLYFFPAAFSVGCSIEAHAFAESMDKFAALGATVIGVSGDDIDTLAKFSVQSCQSRFPVASDPSQSIMKSFDAVMQTRPDYANRISYVIAPNDRIASFYLSLNPDKHVEKMLAAVRELPPASKP</sequence>
<dbReference type="SUPFAM" id="SSF52833">
    <property type="entry name" value="Thioredoxin-like"/>
    <property type="match status" value="1"/>
</dbReference>
<dbReference type="InterPro" id="IPR036249">
    <property type="entry name" value="Thioredoxin-like_sf"/>
</dbReference>
<evidence type="ECO:0000256" key="7">
    <source>
        <dbReference type="ARBA" id="ARBA00023284"/>
    </source>
</evidence>
<proteinExistence type="inferred from homology"/>
<protein>
    <recommendedName>
        <fullName evidence="2">thioredoxin-dependent peroxiredoxin</fullName>
        <ecNumber evidence="2">1.11.1.24</ecNumber>
    </recommendedName>
    <alternativeName>
        <fullName evidence="8">Thioredoxin peroxidase</fullName>
    </alternativeName>
    <alternativeName>
        <fullName evidence="10">Thioredoxin-dependent peroxiredoxin Bcp</fullName>
    </alternativeName>
</protein>
<dbReference type="GO" id="GO:0045454">
    <property type="term" value="P:cell redox homeostasis"/>
    <property type="evidence" value="ECO:0007669"/>
    <property type="project" value="TreeGrafter"/>
</dbReference>
<dbReference type="OrthoDB" id="5572803at2"/>
<evidence type="ECO:0000256" key="11">
    <source>
        <dbReference type="ARBA" id="ARBA00049091"/>
    </source>
</evidence>